<evidence type="ECO:0000256" key="2">
    <source>
        <dbReference type="SAM" id="MobiDB-lite"/>
    </source>
</evidence>
<dbReference type="InParanoid" id="E9HSR2"/>
<dbReference type="AlphaFoldDB" id="E9HSR2"/>
<feature type="region of interest" description="Disordered" evidence="2">
    <location>
        <begin position="1"/>
        <end position="24"/>
    </location>
</feature>
<dbReference type="KEGG" id="dpx:DAPPUDRAFT_117461"/>
<evidence type="ECO:0000256" key="1">
    <source>
        <dbReference type="SAM" id="Coils"/>
    </source>
</evidence>
<name>E9HSR2_DAPPU</name>
<keyword evidence="4" id="KW-1185">Reference proteome</keyword>
<reference evidence="3 4" key="1">
    <citation type="journal article" date="2011" name="Science">
        <title>The ecoresponsive genome of Daphnia pulex.</title>
        <authorList>
            <person name="Colbourne J.K."/>
            <person name="Pfrender M.E."/>
            <person name="Gilbert D."/>
            <person name="Thomas W.K."/>
            <person name="Tucker A."/>
            <person name="Oakley T.H."/>
            <person name="Tokishita S."/>
            <person name="Aerts A."/>
            <person name="Arnold G.J."/>
            <person name="Basu M.K."/>
            <person name="Bauer D.J."/>
            <person name="Caceres C.E."/>
            <person name="Carmel L."/>
            <person name="Casola C."/>
            <person name="Choi J.H."/>
            <person name="Detter J.C."/>
            <person name="Dong Q."/>
            <person name="Dusheyko S."/>
            <person name="Eads B.D."/>
            <person name="Frohlich T."/>
            <person name="Geiler-Samerotte K.A."/>
            <person name="Gerlach D."/>
            <person name="Hatcher P."/>
            <person name="Jogdeo S."/>
            <person name="Krijgsveld J."/>
            <person name="Kriventseva E.V."/>
            <person name="Kultz D."/>
            <person name="Laforsch C."/>
            <person name="Lindquist E."/>
            <person name="Lopez J."/>
            <person name="Manak J.R."/>
            <person name="Muller J."/>
            <person name="Pangilinan J."/>
            <person name="Patwardhan R.P."/>
            <person name="Pitluck S."/>
            <person name="Pritham E.J."/>
            <person name="Rechtsteiner A."/>
            <person name="Rho M."/>
            <person name="Rogozin I.B."/>
            <person name="Sakarya O."/>
            <person name="Salamov A."/>
            <person name="Schaack S."/>
            <person name="Shapiro H."/>
            <person name="Shiga Y."/>
            <person name="Skalitzky C."/>
            <person name="Smith Z."/>
            <person name="Souvorov A."/>
            <person name="Sung W."/>
            <person name="Tang Z."/>
            <person name="Tsuchiya D."/>
            <person name="Tu H."/>
            <person name="Vos H."/>
            <person name="Wang M."/>
            <person name="Wolf Y.I."/>
            <person name="Yamagata H."/>
            <person name="Yamada T."/>
            <person name="Ye Y."/>
            <person name="Shaw J.R."/>
            <person name="Andrews J."/>
            <person name="Crease T.J."/>
            <person name="Tang H."/>
            <person name="Lucas S.M."/>
            <person name="Robertson H.M."/>
            <person name="Bork P."/>
            <person name="Koonin E.V."/>
            <person name="Zdobnov E.M."/>
            <person name="Grigoriev I.V."/>
            <person name="Lynch M."/>
            <person name="Boore J.L."/>
        </authorList>
    </citation>
    <scope>NUCLEOTIDE SEQUENCE [LARGE SCALE GENOMIC DNA]</scope>
</reference>
<gene>
    <name evidence="3" type="ORF">DAPPUDRAFT_117461</name>
</gene>
<dbReference type="Proteomes" id="UP000000305">
    <property type="component" value="Unassembled WGS sequence"/>
</dbReference>
<keyword evidence="1" id="KW-0175">Coiled coil</keyword>
<dbReference type="EMBL" id="GL732756">
    <property type="protein sequence ID" value="EFX65206.1"/>
    <property type="molecule type" value="Genomic_DNA"/>
</dbReference>
<accession>E9HSR2</accession>
<organism evidence="3 4">
    <name type="scientific">Daphnia pulex</name>
    <name type="common">Water flea</name>
    <dbReference type="NCBI Taxonomy" id="6669"/>
    <lineage>
        <taxon>Eukaryota</taxon>
        <taxon>Metazoa</taxon>
        <taxon>Ecdysozoa</taxon>
        <taxon>Arthropoda</taxon>
        <taxon>Crustacea</taxon>
        <taxon>Branchiopoda</taxon>
        <taxon>Diplostraca</taxon>
        <taxon>Cladocera</taxon>
        <taxon>Anomopoda</taxon>
        <taxon>Daphniidae</taxon>
        <taxon>Daphnia</taxon>
    </lineage>
</organism>
<proteinExistence type="predicted"/>
<evidence type="ECO:0000313" key="3">
    <source>
        <dbReference type="EMBL" id="EFX65206.1"/>
    </source>
</evidence>
<evidence type="ECO:0000313" key="4">
    <source>
        <dbReference type="Proteomes" id="UP000000305"/>
    </source>
</evidence>
<dbReference type="PhylomeDB" id="E9HSR2"/>
<dbReference type="OrthoDB" id="10396101at2759"/>
<sequence length="238" mass="27784">MSEANRPLSRNADIQTDVTDEFPPLFQDRANKQVRSNEKNRHTKLITGIEKHMAELGSRTELNFMRKNLANQLEDCIRAHNFFRSSPTQRQIPENDWITNLEQNPRIARIPQILITTAVSKVYLQARKPSVFYPCELQRLQATIAQIDQQNADEAVMRTQTINEKRNRNLAAWLKEHNEALAKEQQERKNLEASLKTDLRNQQRLLEDEKCPVKRTKISFKRSWRLALANSPQLSTKN</sequence>
<dbReference type="HOGENOM" id="CLU_1166869_0_0_1"/>
<protein>
    <submittedName>
        <fullName evidence="3">Uncharacterized protein</fullName>
    </submittedName>
</protein>
<feature type="coiled-coil region" evidence="1">
    <location>
        <begin position="174"/>
        <end position="201"/>
    </location>
</feature>